<accession>A0A8S5N915</accession>
<evidence type="ECO:0000313" key="1">
    <source>
        <dbReference type="EMBL" id="DAD90948.1"/>
    </source>
</evidence>
<name>A0A8S5N915_9CAUD</name>
<reference evidence="1" key="1">
    <citation type="journal article" date="2021" name="Proc. Natl. Acad. Sci. U.S.A.">
        <title>A Catalog of Tens of Thousands of Viruses from Human Metagenomes Reveals Hidden Associations with Chronic Diseases.</title>
        <authorList>
            <person name="Tisza M.J."/>
            <person name="Buck C.B."/>
        </authorList>
    </citation>
    <scope>NUCLEOTIDE SEQUENCE</scope>
    <source>
        <strain evidence="1">CtkBO7</strain>
    </source>
</reference>
<protein>
    <submittedName>
        <fullName evidence="1">YqbN</fullName>
    </submittedName>
</protein>
<dbReference type="EMBL" id="BK015098">
    <property type="protein sequence ID" value="DAD90948.1"/>
    <property type="molecule type" value="Genomic_DNA"/>
</dbReference>
<proteinExistence type="predicted"/>
<dbReference type="Gene3D" id="3.30.2220.30">
    <property type="match status" value="1"/>
</dbReference>
<dbReference type="InterPro" id="IPR038559">
    <property type="entry name" value="XkdN-like_sf"/>
</dbReference>
<sequence length="112" mass="12591">MNEGFQSKEVYVKGLGGEITIVKQPLPTVLRLMDDIKQDDMTLSAVMDSMVQLIYNCVPLFKNKELQAKYECAEPTDVVYKVLNDSVEDITTIGEAILSMYGINNPVEELKK</sequence>
<organism evidence="1">
    <name type="scientific">Siphoviridae sp. ctkBO7</name>
    <dbReference type="NCBI Taxonomy" id="2826441"/>
    <lineage>
        <taxon>Viruses</taxon>
        <taxon>Duplodnaviria</taxon>
        <taxon>Heunggongvirae</taxon>
        <taxon>Uroviricota</taxon>
        <taxon>Caudoviricetes</taxon>
    </lineage>
</organism>